<proteinExistence type="predicted"/>
<accession>A0A0L0GR23</accession>
<dbReference type="PATRIC" id="fig|379893.4.peg.456"/>
<keyword evidence="2" id="KW-1185">Reference proteome</keyword>
<comment type="caution">
    <text evidence="1">The sequence shown here is derived from an EMBL/GenBank/DDBJ whole genome shotgun (WGS) entry which is preliminary data.</text>
</comment>
<evidence type="ECO:0000313" key="2">
    <source>
        <dbReference type="Proteomes" id="UP000037393"/>
    </source>
</evidence>
<dbReference type="RefSeq" id="WP_049857584.1">
    <property type="nucleotide sequence ID" value="NZ_JNGI01000128.1"/>
</dbReference>
<reference evidence="1 2" key="1">
    <citation type="journal article" date="2015" name="Appl. Environ. Microbiol.">
        <title>The Enterobacterium Trabulsiella odontotermitis Presents Novel Adaptations Related to Its Association with Fungus-Growing Termites.</title>
        <authorList>
            <person name="Sapountzis P."/>
            <person name="Gruntjes T."/>
            <person name="Otani S."/>
            <person name="Estevez J."/>
            <person name="da Costa R.R."/>
            <person name="Plunkett G.3rd."/>
            <person name="Perna N.T."/>
            <person name="Poulsen M."/>
        </authorList>
    </citation>
    <scope>NUCLEOTIDE SEQUENCE [LARGE SCALE GENOMIC DNA]</scope>
    <source>
        <strain evidence="1 2">12</strain>
    </source>
</reference>
<dbReference type="Proteomes" id="UP000037393">
    <property type="component" value="Unassembled WGS sequence"/>
</dbReference>
<gene>
    <name evidence="1" type="ORF">GM31_02225</name>
</gene>
<name>A0A0L0GR23_9ENTR</name>
<dbReference type="OrthoDB" id="6612806at2"/>
<dbReference type="STRING" id="379893.GCA_001297775_03230"/>
<sequence length="154" mass="17010">MASRPVNYCTRYTDGIIERLLSTPIPASADLFDVAEICSAFVNELIECHNPVQYRALCRRLSYALTQLQQLCNADLPPHRVEQLNTCETPASTFPDYWGDTDTLVAYAQGVTQVLLSGTLADSLAVTMTGLLHDLVHAIEGYIKEPRVVQGAMH</sequence>
<organism evidence="1 2">
    <name type="scientific">Trabulsiella odontotermitis</name>
    <dbReference type="NCBI Taxonomy" id="379893"/>
    <lineage>
        <taxon>Bacteria</taxon>
        <taxon>Pseudomonadati</taxon>
        <taxon>Pseudomonadota</taxon>
        <taxon>Gammaproteobacteria</taxon>
        <taxon>Enterobacterales</taxon>
        <taxon>Enterobacteriaceae</taxon>
        <taxon>Trabulsiella</taxon>
    </lineage>
</organism>
<evidence type="ECO:0000313" key="1">
    <source>
        <dbReference type="EMBL" id="KNC91407.1"/>
    </source>
</evidence>
<dbReference type="AlphaFoldDB" id="A0A0L0GR23"/>
<dbReference type="EMBL" id="JNGI01000128">
    <property type="protein sequence ID" value="KNC91407.1"/>
    <property type="molecule type" value="Genomic_DNA"/>
</dbReference>
<protein>
    <submittedName>
        <fullName evidence="1">Uncharacterized protein</fullName>
    </submittedName>
</protein>